<dbReference type="EMBL" id="KB199861">
    <property type="protein sequence ID" value="ESP04161.1"/>
    <property type="molecule type" value="Genomic_DNA"/>
</dbReference>
<keyword evidence="1" id="KW-1133">Transmembrane helix</keyword>
<keyword evidence="1" id="KW-0812">Transmembrane</keyword>
<evidence type="ECO:0000313" key="3">
    <source>
        <dbReference type="Proteomes" id="UP000030746"/>
    </source>
</evidence>
<keyword evidence="3" id="KW-1185">Reference proteome</keyword>
<feature type="transmembrane region" description="Helical" evidence="1">
    <location>
        <begin position="101"/>
        <end position="119"/>
    </location>
</feature>
<dbReference type="GeneID" id="20233835"/>
<feature type="non-terminal residue" evidence="2">
    <location>
        <position position="1"/>
    </location>
</feature>
<evidence type="ECO:0000313" key="2">
    <source>
        <dbReference type="EMBL" id="ESP04161.1"/>
    </source>
</evidence>
<sequence>CNVLFTMYILLCIVYNVYFAMYCLQYMFFMNCFKCTMYCLLQFVHNLLLLTMHILLGIVNNRYFGTMYCFLCMSTINNVLHCMLTMYGLQCIVYHIQCKPFVMYTGLQCMICSVLYTICDGLQCIVYGIQWFIIYGLYALSTIYNSLPYTMVHNVWVDMYCIQ</sequence>
<dbReference type="HOGENOM" id="CLU_1631240_0_0_1"/>
<dbReference type="AlphaFoldDB" id="V4B9N3"/>
<keyword evidence="1" id="KW-0472">Membrane</keyword>
<feature type="transmembrane region" description="Helical" evidence="1">
    <location>
        <begin position="65"/>
        <end position="89"/>
    </location>
</feature>
<name>V4B9N3_LOTGI</name>
<dbReference type="KEGG" id="lgi:LOTGIDRAFT_136718"/>
<proteinExistence type="predicted"/>
<protein>
    <submittedName>
        <fullName evidence="2">Uncharacterized protein</fullName>
    </submittedName>
</protein>
<evidence type="ECO:0000256" key="1">
    <source>
        <dbReference type="SAM" id="Phobius"/>
    </source>
</evidence>
<accession>V4B9N3</accession>
<dbReference type="Proteomes" id="UP000030746">
    <property type="component" value="Unassembled WGS sequence"/>
</dbReference>
<organism evidence="2 3">
    <name type="scientific">Lottia gigantea</name>
    <name type="common">Giant owl limpet</name>
    <dbReference type="NCBI Taxonomy" id="225164"/>
    <lineage>
        <taxon>Eukaryota</taxon>
        <taxon>Metazoa</taxon>
        <taxon>Spiralia</taxon>
        <taxon>Lophotrochozoa</taxon>
        <taxon>Mollusca</taxon>
        <taxon>Gastropoda</taxon>
        <taxon>Patellogastropoda</taxon>
        <taxon>Lottioidea</taxon>
        <taxon>Lottiidae</taxon>
        <taxon>Lottia</taxon>
    </lineage>
</organism>
<reference evidence="2 3" key="1">
    <citation type="journal article" date="2013" name="Nature">
        <title>Insights into bilaterian evolution from three spiralian genomes.</title>
        <authorList>
            <person name="Simakov O."/>
            <person name="Marletaz F."/>
            <person name="Cho S.J."/>
            <person name="Edsinger-Gonzales E."/>
            <person name="Havlak P."/>
            <person name="Hellsten U."/>
            <person name="Kuo D.H."/>
            <person name="Larsson T."/>
            <person name="Lv J."/>
            <person name="Arendt D."/>
            <person name="Savage R."/>
            <person name="Osoegawa K."/>
            <person name="de Jong P."/>
            <person name="Grimwood J."/>
            <person name="Chapman J.A."/>
            <person name="Shapiro H."/>
            <person name="Aerts A."/>
            <person name="Otillar R.P."/>
            <person name="Terry A.Y."/>
            <person name="Boore J.L."/>
            <person name="Grigoriev I.V."/>
            <person name="Lindberg D.R."/>
            <person name="Seaver E.C."/>
            <person name="Weisblat D.A."/>
            <person name="Putnam N.H."/>
            <person name="Rokhsar D.S."/>
        </authorList>
    </citation>
    <scope>NUCLEOTIDE SEQUENCE [LARGE SCALE GENOMIC DNA]</scope>
</reference>
<gene>
    <name evidence="2" type="ORF">LOTGIDRAFT_136718</name>
</gene>
<feature type="transmembrane region" description="Helical" evidence="1">
    <location>
        <begin position="36"/>
        <end position="59"/>
    </location>
</feature>
<dbReference type="RefSeq" id="XP_009045107.1">
    <property type="nucleotide sequence ID" value="XM_009046859.1"/>
</dbReference>
<dbReference type="CTD" id="20233835"/>
<feature type="transmembrane region" description="Helical" evidence="1">
    <location>
        <begin position="6"/>
        <end position="24"/>
    </location>
</feature>
<feature type="transmembrane region" description="Helical" evidence="1">
    <location>
        <begin position="125"/>
        <end position="144"/>
    </location>
</feature>